<dbReference type="InterPro" id="IPR036396">
    <property type="entry name" value="Cyt_P450_sf"/>
</dbReference>
<dbReference type="PRINTS" id="PR00463">
    <property type="entry name" value="EP450I"/>
</dbReference>
<evidence type="ECO:0000256" key="3">
    <source>
        <dbReference type="ARBA" id="ARBA00023002"/>
    </source>
</evidence>
<proteinExistence type="inferred from homology"/>
<evidence type="ECO:0008006" key="9">
    <source>
        <dbReference type="Google" id="ProtNLM"/>
    </source>
</evidence>
<evidence type="ECO:0000256" key="2">
    <source>
        <dbReference type="ARBA" id="ARBA00022723"/>
    </source>
</evidence>
<evidence type="ECO:0000313" key="7">
    <source>
        <dbReference type="EMBL" id="OAE25564.1"/>
    </source>
</evidence>
<keyword evidence="4 5" id="KW-0408">Iron</keyword>
<accession>A0A176VXM2</accession>
<evidence type="ECO:0000313" key="8">
    <source>
        <dbReference type="Proteomes" id="UP000077202"/>
    </source>
</evidence>
<comment type="similarity">
    <text evidence="1 6">Belongs to the cytochrome P450 family.</text>
</comment>
<dbReference type="Gene3D" id="1.10.630.10">
    <property type="entry name" value="Cytochrome P450"/>
    <property type="match status" value="1"/>
</dbReference>
<evidence type="ECO:0000256" key="6">
    <source>
        <dbReference type="RuleBase" id="RU000461"/>
    </source>
</evidence>
<dbReference type="GO" id="GO:0004497">
    <property type="term" value="F:monooxygenase activity"/>
    <property type="evidence" value="ECO:0007669"/>
    <property type="project" value="UniProtKB-KW"/>
</dbReference>
<dbReference type="PANTHER" id="PTHR47944">
    <property type="entry name" value="CYTOCHROME P450 98A9"/>
    <property type="match status" value="1"/>
</dbReference>
<organism evidence="7 8">
    <name type="scientific">Marchantia polymorpha subsp. ruderalis</name>
    <dbReference type="NCBI Taxonomy" id="1480154"/>
    <lineage>
        <taxon>Eukaryota</taxon>
        <taxon>Viridiplantae</taxon>
        <taxon>Streptophyta</taxon>
        <taxon>Embryophyta</taxon>
        <taxon>Marchantiophyta</taxon>
        <taxon>Marchantiopsida</taxon>
        <taxon>Marchantiidae</taxon>
        <taxon>Marchantiales</taxon>
        <taxon>Marchantiaceae</taxon>
        <taxon>Marchantia</taxon>
    </lineage>
</organism>
<evidence type="ECO:0000256" key="5">
    <source>
        <dbReference type="PIRSR" id="PIRSR602401-1"/>
    </source>
</evidence>
<dbReference type="InterPro" id="IPR017972">
    <property type="entry name" value="Cyt_P450_CS"/>
</dbReference>
<dbReference type="AlphaFoldDB" id="A0A176VXM2"/>
<dbReference type="EMBL" id="LVLJ01002321">
    <property type="protein sequence ID" value="OAE25564.1"/>
    <property type="molecule type" value="Genomic_DNA"/>
</dbReference>
<evidence type="ECO:0000256" key="4">
    <source>
        <dbReference type="ARBA" id="ARBA00023004"/>
    </source>
</evidence>
<keyword evidence="5 6" id="KW-0349">Heme</keyword>
<comment type="caution">
    <text evidence="7">The sequence shown here is derived from an EMBL/GenBank/DDBJ whole genome shotgun (WGS) entry which is preliminary data.</text>
</comment>
<dbReference type="PANTHER" id="PTHR47944:SF19">
    <property type="entry name" value="CYTOCHROME P450 77A4"/>
    <property type="match status" value="1"/>
</dbReference>
<dbReference type="GO" id="GO:0016705">
    <property type="term" value="F:oxidoreductase activity, acting on paired donors, with incorporation or reduction of molecular oxygen"/>
    <property type="evidence" value="ECO:0007669"/>
    <property type="project" value="InterPro"/>
</dbReference>
<sequence>MDQMMALFTLMGLAVSILLHWWHSTWLPSKRLPPGPTPWPVLGCIPQLPLLVADVLSGSTELQKKYGKIMTIWIGKRPLIIVNDPELAFEAMVRRGAQFNNRCRLSSQIDMSNGFKLVSSSDGDYTKLIRRVLAAGVLGAATERALKPQRDSTVAEIMSLMVAATTATGGVRRLKVSSIVRPCKVKFALVMSLGIELESKTMQRLDDILMIRLNKTFQFYFGDYVPALKIFERKSRQYFRSIKQECEEILMPVIHKVRDIRARGRDENGIVVNPGSYLHNLLDLQETEGRDFLSDATIVALLVELIVSGSHTVSLAAENAMHILSQHPQVQAKLRDEIREKLGDDARPVEESDIPNLPYLAAVVKETLRLIAPSPVTIAHATSELCQLGGYDIPTNAVIYFQIRSFHLDPTLWPDEPLGFKPERFLETDVEVLGSGTRDLRLIPFGAGRRICPAAKLAMMELQMMVARMVQTFDWMQEHDSILPGDMTDVELPKDDLPGVQVLDFTSSDVQLETTEPGSFALLVEMWIIKMVSGQYTPLDCRLDQPRPYTIRADGIRKPFGCHRHPVVSRPRRDRLDFSSRIFMNTLAMGIADHAKPIRCVRQESSCGAHNLVSSIDEHVCRVFSPERTILSPFTKEYRVRDTEAACASFWNAPSSEHHPTKRNKDQVLLKERDFTTPG</sequence>
<dbReference type="GO" id="GO:0005506">
    <property type="term" value="F:iron ion binding"/>
    <property type="evidence" value="ECO:0007669"/>
    <property type="project" value="InterPro"/>
</dbReference>
<reference evidence="7" key="1">
    <citation type="submission" date="2016-03" db="EMBL/GenBank/DDBJ databases">
        <title>Mechanisms controlling the formation of the plant cell surface in tip-growing cells are functionally conserved among land plants.</title>
        <authorList>
            <person name="Honkanen S."/>
            <person name="Jones V.A."/>
            <person name="Morieri G."/>
            <person name="Champion C."/>
            <person name="Hetherington A.J."/>
            <person name="Kelly S."/>
            <person name="Saint-Marcoux D."/>
            <person name="Proust H."/>
            <person name="Prescott H."/>
            <person name="Dolan L."/>
        </authorList>
    </citation>
    <scope>NUCLEOTIDE SEQUENCE [LARGE SCALE GENOMIC DNA]</scope>
    <source>
        <tissue evidence="7">Whole gametophyte</tissue>
    </source>
</reference>
<dbReference type="Proteomes" id="UP000077202">
    <property type="component" value="Unassembled WGS sequence"/>
</dbReference>
<keyword evidence="6" id="KW-0503">Monooxygenase</keyword>
<dbReference type="GO" id="GO:0020037">
    <property type="term" value="F:heme binding"/>
    <property type="evidence" value="ECO:0007669"/>
    <property type="project" value="InterPro"/>
</dbReference>
<keyword evidence="3 6" id="KW-0560">Oxidoreductase</keyword>
<name>A0A176VXM2_MARPO</name>
<evidence type="ECO:0000256" key="1">
    <source>
        <dbReference type="ARBA" id="ARBA00010617"/>
    </source>
</evidence>
<comment type="cofactor">
    <cofactor evidence="5">
        <name>heme</name>
        <dbReference type="ChEBI" id="CHEBI:30413"/>
    </cofactor>
</comment>
<dbReference type="Pfam" id="PF00067">
    <property type="entry name" value="p450"/>
    <property type="match status" value="1"/>
</dbReference>
<dbReference type="SUPFAM" id="SSF48264">
    <property type="entry name" value="Cytochrome P450"/>
    <property type="match status" value="1"/>
</dbReference>
<dbReference type="PROSITE" id="PS00086">
    <property type="entry name" value="CYTOCHROME_P450"/>
    <property type="match status" value="1"/>
</dbReference>
<protein>
    <recommendedName>
        <fullName evidence="9">Cytochrome P450</fullName>
    </recommendedName>
</protein>
<feature type="binding site" description="axial binding residue" evidence="5">
    <location>
        <position position="452"/>
    </location>
    <ligand>
        <name>heme</name>
        <dbReference type="ChEBI" id="CHEBI:30413"/>
    </ligand>
    <ligandPart>
        <name>Fe</name>
        <dbReference type="ChEBI" id="CHEBI:18248"/>
    </ligandPart>
</feature>
<dbReference type="InterPro" id="IPR001128">
    <property type="entry name" value="Cyt_P450"/>
</dbReference>
<keyword evidence="8" id="KW-1185">Reference proteome</keyword>
<gene>
    <name evidence="7" type="ORF">AXG93_582s1010</name>
</gene>
<dbReference type="PRINTS" id="PR00385">
    <property type="entry name" value="P450"/>
</dbReference>
<keyword evidence="2 5" id="KW-0479">Metal-binding</keyword>
<dbReference type="InterPro" id="IPR002401">
    <property type="entry name" value="Cyt_P450_E_grp-I"/>
</dbReference>